<feature type="chain" id="PRO_5042097124" description="Secreted protein" evidence="1">
    <location>
        <begin position="19"/>
        <end position="83"/>
    </location>
</feature>
<evidence type="ECO:0008006" key="4">
    <source>
        <dbReference type="Google" id="ProtNLM"/>
    </source>
</evidence>
<feature type="signal peptide" evidence="1">
    <location>
        <begin position="1"/>
        <end position="18"/>
    </location>
</feature>
<evidence type="ECO:0000313" key="3">
    <source>
        <dbReference type="Proteomes" id="UP001287356"/>
    </source>
</evidence>
<accession>A0AAE0N8A9</accession>
<dbReference type="Proteomes" id="UP001287356">
    <property type="component" value="Unassembled WGS sequence"/>
</dbReference>
<gene>
    <name evidence="2" type="ORF">B0T24DRAFT_625112</name>
</gene>
<keyword evidence="1" id="KW-0732">Signal</keyword>
<proteinExistence type="predicted"/>
<reference evidence="2" key="1">
    <citation type="journal article" date="2023" name="Mol. Phylogenet. Evol.">
        <title>Genome-scale phylogeny and comparative genomics of the fungal order Sordariales.</title>
        <authorList>
            <person name="Hensen N."/>
            <person name="Bonometti L."/>
            <person name="Westerberg I."/>
            <person name="Brannstrom I.O."/>
            <person name="Guillou S."/>
            <person name="Cros-Aarteil S."/>
            <person name="Calhoun S."/>
            <person name="Haridas S."/>
            <person name="Kuo A."/>
            <person name="Mondo S."/>
            <person name="Pangilinan J."/>
            <person name="Riley R."/>
            <person name="LaButti K."/>
            <person name="Andreopoulos B."/>
            <person name="Lipzen A."/>
            <person name="Chen C."/>
            <person name="Yan M."/>
            <person name="Daum C."/>
            <person name="Ng V."/>
            <person name="Clum A."/>
            <person name="Steindorff A."/>
            <person name="Ohm R.A."/>
            <person name="Martin F."/>
            <person name="Silar P."/>
            <person name="Natvig D.O."/>
            <person name="Lalanne C."/>
            <person name="Gautier V."/>
            <person name="Ament-Velasquez S.L."/>
            <person name="Kruys A."/>
            <person name="Hutchinson M.I."/>
            <person name="Powell A.J."/>
            <person name="Barry K."/>
            <person name="Miller A.N."/>
            <person name="Grigoriev I.V."/>
            <person name="Debuchy R."/>
            <person name="Gladieux P."/>
            <person name="Hiltunen Thoren M."/>
            <person name="Johannesson H."/>
        </authorList>
    </citation>
    <scope>NUCLEOTIDE SEQUENCE</scope>
    <source>
        <strain evidence="2">CBS 958.72</strain>
    </source>
</reference>
<reference evidence="2" key="2">
    <citation type="submission" date="2023-06" db="EMBL/GenBank/DDBJ databases">
        <authorList>
            <consortium name="Lawrence Berkeley National Laboratory"/>
            <person name="Haridas S."/>
            <person name="Hensen N."/>
            <person name="Bonometti L."/>
            <person name="Westerberg I."/>
            <person name="Brannstrom I.O."/>
            <person name="Guillou S."/>
            <person name="Cros-Aarteil S."/>
            <person name="Calhoun S."/>
            <person name="Kuo A."/>
            <person name="Mondo S."/>
            <person name="Pangilinan J."/>
            <person name="Riley R."/>
            <person name="Labutti K."/>
            <person name="Andreopoulos B."/>
            <person name="Lipzen A."/>
            <person name="Chen C."/>
            <person name="Yanf M."/>
            <person name="Daum C."/>
            <person name="Ng V."/>
            <person name="Clum A."/>
            <person name="Steindorff A."/>
            <person name="Ohm R."/>
            <person name="Martin F."/>
            <person name="Silar P."/>
            <person name="Natvig D."/>
            <person name="Lalanne C."/>
            <person name="Gautier V."/>
            <person name="Ament-Velasquez S.L."/>
            <person name="Kruys A."/>
            <person name="Hutchinson M.I."/>
            <person name="Powell A.J."/>
            <person name="Barry K."/>
            <person name="Miller A.N."/>
            <person name="Grigoriev I.V."/>
            <person name="Debuchy R."/>
            <person name="Gladieux P."/>
            <person name="Thoren M.H."/>
            <person name="Johannesson H."/>
        </authorList>
    </citation>
    <scope>NUCLEOTIDE SEQUENCE</scope>
    <source>
        <strain evidence="2">CBS 958.72</strain>
    </source>
</reference>
<name>A0AAE0N8A9_9PEZI</name>
<comment type="caution">
    <text evidence="2">The sequence shown here is derived from an EMBL/GenBank/DDBJ whole genome shotgun (WGS) entry which is preliminary data.</text>
</comment>
<dbReference type="AlphaFoldDB" id="A0AAE0N8A9"/>
<dbReference type="EMBL" id="JAULSN010000004">
    <property type="protein sequence ID" value="KAK3373935.1"/>
    <property type="molecule type" value="Genomic_DNA"/>
</dbReference>
<organism evidence="2 3">
    <name type="scientific">Lasiosphaeria ovina</name>
    <dbReference type="NCBI Taxonomy" id="92902"/>
    <lineage>
        <taxon>Eukaryota</taxon>
        <taxon>Fungi</taxon>
        <taxon>Dikarya</taxon>
        <taxon>Ascomycota</taxon>
        <taxon>Pezizomycotina</taxon>
        <taxon>Sordariomycetes</taxon>
        <taxon>Sordariomycetidae</taxon>
        <taxon>Sordariales</taxon>
        <taxon>Lasiosphaeriaceae</taxon>
        <taxon>Lasiosphaeria</taxon>
    </lineage>
</organism>
<evidence type="ECO:0000313" key="2">
    <source>
        <dbReference type="EMBL" id="KAK3373935.1"/>
    </source>
</evidence>
<sequence>MPCVALVAAASWWQVVGAHRCARSTRSVWLGCSFLKVVKLFCVQFPYYSLYPLLSILPSLSSSPPLLLSSSPSLLFFLIIACH</sequence>
<keyword evidence="3" id="KW-1185">Reference proteome</keyword>
<protein>
    <recommendedName>
        <fullName evidence="4">Secreted protein</fullName>
    </recommendedName>
</protein>
<evidence type="ECO:0000256" key="1">
    <source>
        <dbReference type="SAM" id="SignalP"/>
    </source>
</evidence>